<dbReference type="EMBL" id="JAHZSS010000032">
    <property type="protein sequence ID" value="MBW8192903.1"/>
    <property type="molecule type" value="Genomic_DNA"/>
</dbReference>
<protein>
    <submittedName>
        <fullName evidence="2">Uncharacterized protein</fullName>
    </submittedName>
</protein>
<dbReference type="RefSeq" id="WP_220105522.1">
    <property type="nucleotide sequence ID" value="NZ_JAHZSS010000032.1"/>
</dbReference>
<dbReference type="Proteomes" id="UP001166251">
    <property type="component" value="Unassembled WGS sequence"/>
</dbReference>
<reference evidence="2" key="1">
    <citation type="submission" date="2021-07" db="EMBL/GenBank/DDBJ databases">
        <title>Neiella marina sp. nov., isolated from the intestinal content of sea cucumber Apostichopus japonicus.</title>
        <authorList>
            <person name="Bai X."/>
        </authorList>
    </citation>
    <scope>NUCLEOTIDE SEQUENCE</scope>
    <source>
        <strain evidence="2">126</strain>
    </source>
</reference>
<dbReference type="SUPFAM" id="SSF53850">
    <property type="entry name" value="Periplasmic binding protein-like II"/>
    <property type="match status" value="1"/>
</dbReference>
<gene>
    <name evidence="2" type="ORF">K0504_17850</name>
</gene>
<evidence type="ECO:0000313" key="2">
    <source>
        <dbReference type="EMBL" id="MBW8192903.1"/>
    </source>
</evidence>
<evidence type="ECO:0000313" key="3">
    <source>
        <dbReference type="Proteomes" id="UP001166251"/>
    </source>
</evidence>
<proteinExistence type="predicted"/>
<accession>A0ABS7EKM3</accession>
<organism evidence="2 3">
    <name type="scientific">Neiella holothuriorum</name>
    <dbReference type="NCBI Taxonomy" id="2870530"/>
    <lineage>
        <taxon>Bacteria</taxon>
        <taxon>Pseudomonadati</taxon>
        <taxon>Pseudomonadota</taxon>
        <taxon>Gammaproteobacteria</taxon>
        <taxon>Alteromonadales</taxon>
        <taxon>Echinimonadaceae</taxon>
        <taxon>Neiella</taxon>
    </lineage>
</organism>
<feature type="compositionally biased region" description="Basic and acidic residues" evidence="1">
    <location>
        <begin position="252"/>
        <end position="263"/>
    </location>
</feature>
<keyword evidence="3" id="KW-1185">Reference proteome</keyword>
<feature type="region of interest" description="Disordered" evidence="1">
    <location>
        <begin position="248"/>
        <end position="273"/>
    </location>
</feature>
<comment type="caution">
    <text evidence="2">The sequence shown here is derived from an EMBL/GenBank/DDBJ whole genome shotgun (WGS) entry which is preliminary data.</text>
</comment>
<sequence>MSLRLFVIGIFIGLSTYCGASYGTMLKASVPELPPADSKNPKHSFQELIVLMDAAYVEGDITAMNFPFERSVANVEKGLADFHLPLIHNPDAQPTSANYRPIQEPMGKVTFVIYSHADKPITKAMLDEGLNQPSFPYRLETNPGHSGLFSYPMERQAHLENMILKVQSQRIDAFIYSQEKSDRTICSMQAAEVHRAHFGNFFDIPVVQKSAHGDEVDKIVSMILKRLKASGEMQDFWSKIHRPFTDWQPHQQDWRSEPDECRKMHPPPPPANG</sequence>
<evidence type="ECO:0000256" key="1">
    <source>
        <dbReference type="SAM" id="MobiDB-lite"/>
    </source>
</evidence>
<name>A0ABS7EKM3_9GAMM</name>